<organism evidence="1">
    <name type="scientific">plant metagenome</name>
    <dbReference type="NCBI Taxonomy" id="1297885"/>
    <lineage>
        <taxon>unclassified sequences</taxon>
        <taxon>metagenomes</taxon>
        <taxon>organismal metagenomes</taxon>
    </lineage>
</organism>
<sequence length="212" mass="22793">MNPYYVSPDPTPISPLALRLAVADGLGGPKVYLARPCQYTMPSHGRNCEPELWTTARYSASIIGAISEAIDQAKHNTRSEQVLIVGYSGGGALAVILAAQRRDVVAIVTVAANLDLAYWTQRDGLAKLDGSLDPADFANAVSGIPQLHFAGAKDDVVGPDVVSAFLARMAHSASSRLVTLGDYDHECCWADAWPQLLRHQEAQKVLDRVFPP</sequence>
<dbReference type="AlphaFoldDB" id="A0A484QLD9"/>
<evidence type="ECO:0000313" key="1">
    <source>
        <dbReference type="EMBL" id="VFR37709.1"/>
    </source>
</evidence>
<reference evidence="1" key="1">
    <citation type="submission" date="2019-03" db="EMBL/GenBank/DDBJ databases">
        <authorList>
            <person name="Danneels B."/>
        </authorList>
    </citation>
    <scope>NUCLEOTIDE SEQUENCE</scope>
</reference>
<dbReference type="SUPFAM" id="SSF53474">
    <property type="entry name" value="alpha/beta-Hydrolases"/>
    <property type="match status" value="1"/>
</dbReference>
<name>A0A484QLD9_9ZZZZ</name>
<protein>
    <submittedName>
        <fullName evidence="1">Uncharacterized protein</fullName>
    </submittedName>
</protein>
<gene>
    <name evidence="1" type="ORF">BER1_0681</name>
</gene>
<dbReference type="InterPro" id="IPR029058">
    <property type="entry name" value="AB_hydrolase_fold"/>
</dbReference>
<dbReference type="Gene3D" id="3.40.50.1820">
    <property type="entry name" value="alpha/beta hydrolase"/>
    <property type="match status" value="1"/>
</dbReference>
<proteinExistence type="predicted"/>
<dbReference type="EMBL" id="CAADIE010000005">
    <property type="protein sequence ID" value="VFR37709.1"/>
    <property type="molecule type" value="Genomic_DNA"/>
</dbReference>
<accession>A0A484QLD9</accession>